<evidence type="ECO:0000256" key="2">
    <source>
        <dbReference type="SAM" id="Phobius"/>
    </source>
</evidence>
<keyword evidence="2" id="KW-0472">Membrane</keyword>
<evidence type="ECO:0000313" key="3">
    <source>
        <dbReference type="EMBL" id="MDP4529646.1"/>
    </source>
</evidence>
<dbReference type="Proteomes" id="UP001236258">
    <property type="component" value="Unassembled WGS sequence"/>
</dbReference>
<organism evidence="3 4">
    <name type="scientific">Alkalimonas delamerensis</name>
    <dbReference type="NCBI Taxonomy" id="265981"/>
    <lineage>
        <taxon>Bacteria</taxon>
        <taxon>Pseudomonadati</taxon>
        <taxon>Pseudomonadota</taxon>
        <taxon>Gammaproteobacteria</taxon>
        <taxon>Alkalimonas</taxon>
    </lineage>
</organism>
<accession>A0ABT9GSP0</accession>
<keyword evidence="2" id="KW-1133">Transmembrane helix</keyword>
<dbReference type="PANTHER" id="PTHR33219">
    <property type="entry name" value="YLMG HOMOLOG PROTEIN 2, CHLOROPLASTIC"/>
    <property type="match status" value="1"/>
</dbReference>
<feature type="transmembrane region" description="Helical" evidence="2">
    <location>
        <begin position="157"/>
        <end position="177"/>
    </location>
</feature>
<dbReference type="RefSeq" id="WP_305945711.1">
    <property type="nucleotide sequence ID" value="NZ_JAUZVY010000004.1"/>
</dbReference>
<dbReference type="PANTHER" id="PTHR33219:SF14">
    <property type="entry name" value="PROTEIN COFACTOR ASSEMBLY OF COMPLEX C SUBUNIT B CCB3, CHLOROPLASTIC-RELATED"/>
    <property type="match status" value="1"/>
</dbReference>
<name>A0ABT9GSP0_9GAMM</name>
<dbReference type="InterPro" id="IPR003425">
    <property type="entry name" value="CCB3/YggT"/>
</dbReference>
<protein>
    <submittedName>
        <fullName evidence="3">YggT family protein</fullName>
    </submittedName>
</protein>
<comment type="similarity">
    <text evidence="1">Belongs to the YggT family.</text>
</comment>
<evidence type="ECO:0000313" key="4">
    <source>
        <dbReference type="Proteomes" id="UP001236258"/>
    </source>
</evidence>
<dbReference type="Pfam" id="PF02325">
    <property type="entry name" value="CCB3_YggT"/>
    <property type="match status" value="2"/>
</dbReference>
<comment type="caution">
    <text evidence="3">The sequence shown here is derived from an EMBL/GenBank/DDBJ whole genome shotgun (WGS) entry which is preliminary data.</text>
</comment>
<keyword evidence="2" id="KW-0812">Transmembrane</keyword>
<feature type="transmembrane region" description="Helical" evidence="2">
    <location>
        <begin position="6"/>
        <end position="26"/>
    </location>
</feature>
<sequence>MNNALLFLINTGFSLYLMVVVLRLWLQLARADFYNPFSQFIVKATNPLVLPLRKVIPSLGQLDTATLVLAWLVAVLKMLVLQQLLLGGVALSQALVAGVLVLVKESLSLMFWILVIRAILSWFSQGRNPIEQVLHQLTDPLLRPIRRVIPPMGGLDLSVLVALIALQFIQILLADVLRGF</sequence>
<gene>
    <name evidence="3" type="ORF">Q3O59_11500</name>
</gene>
<evidence type="ECO:0000256" key="1">
    <source>
        <dbReference type="ARBA" id="ARBA00010894"/>
    </source>
</evidence>
<dbReference type="EMBL" id="JAUZVY010000004">
    <property type="protein sequence ID" value="MDP4529646.1"/>
    <property type="molecule type" value="Genomic_DNA"/>
</dbReference>
<reference evidence="3 4" key="1">
    <citation type="submission" date="2023-08" db="EMBL/GenBank/DDBJ databases">
        <authorList>
            <person name="Joshi A."/>
            <person name="Thite S."/>
        </authorList>
    </citation>
    <scope>NUCLEOTIDE SEQUENCE [LARGE SCALE GENOMIC DNA]</scope>
    <source>
        <strain evidence="3 4">1E1</strain>
    </source>
</reference>
<keyword evidence="4" id="KW-1185">Reference proteome</keyword>
<proteinExistence type="inferred from homology"/>